<feature type="compositionally biased region" description="Basic residues" evidence="1">
    <location>
        <begin position="14"/>
        <end position="27"/>
    </location>
</feature>
<name>A0ABX9WIP4_9ACTN</name>
<accession>A0ABX9WIP4</accession>
<sequence length="171" mass="18657">MRASPPRPGDSLGRRRTRGRSVRRRSPRAVSRSGGCGDGPLRGGGWVSDPIEAFFARLARDAPQRLLRRTVGTIRFELDGPGGVEVWHVSIADGRVAVSRTGEAADTVIRTDREFFGRMARGEAKPLTAWLRNDLTAEGRFRFVVLLERLFPPPPGARHPRSVGAAPGEPG</sequence>
<organism evidence="3 4">
    <name type="scientific">Micromonospora solifontis</name>
    <dbReference type="NCBI Taxonomy" id="2487138"/>
    <lineage>
        <taxon>Bacteria</taxon>
        <taxon>Bacillati</taxon>
        <taxon>Actinomycetota</taxon>
        <taxon>Actinomycetes</taxon>
        <taxon>Micromonosporales</taxon>
        <taxon>Micromonosporaceae</taxon>
        <taxon>Micromonospora</taxon>
    </lineage>
</organism>
<proteinExistence type="predicted"/>
<dbReference type="Pfam" id="PF02036">
    <property type="entry name" value="SCP2"/>
    <property type="match status" value="1"/>
</dbReference>
<dbReference type="InterPro" id="IPR003033">
    <property type="entry name" value="SCP2_sterol-bd_dom"/>
</dbReference>
<dbReference type="EMBL" id="RJLN01000018">
    <property type="protein sequence ID" value="RNL99703.1"/>
    <property type="molecule type" value="Genomic_DNA"/>
</dbReference>
<dbReference type="SUPFAM" id="SSF55718">
    <property type="entry name" value="SCP-like"/>
    <property type="match status" value="1"/>
</dbReference>
<dbReference type="Proteomes" id="UP000280698">
    <property type="component" value="Unassembled WGS sequence"/>
</dbReference>
<dbReference type="Gene3D" id="3.30.1050.10">
    <property type="entry name" value="SCP2 sterol-binding domain"/>
    <property type="match status" value="1"/>
</dbReference>
<feature type="domain" description="SCP2" evidence="2">
    <location>
        <begin position="61"/>
        <end position="151"/>
    </location>
</feature>
<gene>
    <name evidence="3" type="ORF">EFE23_09000</name>
</gene>
<evidence type="ECO:0000256" key="1">
    <source>
        <dbReference type="SAM" id="MobiDB-lite"/>
    </source>
</evidence>
<reference evidence="3 4" key="1">
    <citation type="submission" date="2018-11" db="EMBL/GenBank/DDBJ databases">
        <title>Micromonospora sp. PPF5-17, a new actinomycetes isolated from a hot spring soil.</title>
        <authorList>
            <person name="Thawai C."/>
        </authorList>
    </citation>
    <scope>NUCLEOTIDE SEQUENCE [LARGE SCALE GENOMIC DNA]</scope>
    <source>
        <strain evidence="3 4">PPF5-17</strain>
    </source>
</reference>
<keyword evidence="4" id="KW-1185">Reference proteome</keyword>
<protein>
    <submittedName>
        <fullName evidence="3">Sterol-binding protein</fullName>
    </submittedName>
</protein>
<evidence type="ECO:0000313" key="4">
    <source>
        <dbReference type="Proteomes" id="UP000280698"/>
    </source>
</evidence>
<evidence type="ECO:0000313" key="3">
    <source>
        <dbReference type="EMBL" id="RNL99703.1"/>
    </source>
</evidence>
<evidence type="ECO:0000259" key="2">
    <source>
        <dbReference type="Pfam" id="PF02036"/>
    </source>
</evidence>
<dbReference type="InterPro" id="IPR036527">
    <property type="entry name" value="SCP2_sterol-bd_dom_sf"/>
</dbReference>
<feature type="region of interest" description="Disordered" evidence="1">
    <location>
        <begin position="1"/>
        <end position="42"/>
    </location>
</feature>
<comment type="caution">
    <text evidence="3">The sequence shown here is derived from an EMBL/GenBank/DDBJ whole genome shotgun (WGS) entry which is preliminary data.</text>
</comment>